<feature type="compositionally biased region" description="Basic residues" evidence="1">
    <location>
        <begin position="45"/>
        <end position="60"/>
    </location>
</feature>
<reference evidence="2" key="1">
    <citation type="journal article" date="2020" name="Nat. Commun.">
        <title>Large-scale genome sequencing of mycorrhizal fungi provides insights into the early evolution of symbiotic traits.</title>
        <authorList>
            <person name="Miyauchi S."/>
            <person name="Kiss E."/>
            <person name="Kuo A."/>
            <person name="Drula E."/>
            <person name="Kohler A."/>
            <person name="Sanchez-Garcia M."/>
            <person name="Morin E."/>
            <person name="Andreopoulos B."/>
            <person name="Barry K.W."/>
            <person name="Bonito G."/>
            <person name="Buee M."/>
            <person name="Carver A."/>
            <person name="Chen C."/>
            <person name="Cichocki N."/>
            <person name="Clum A."/>
            <person name="Culley D."/>
            <person name="Crous P.W."/>
            <person name="Fauchery L."/>
            <person name="Girlanda M."/>
            <person name="Hayes R.D."/>
            <person name="Keri Z."/>
            <person name="LaButti K."/>
            <person name="Lipzen A."/>
            <person name="Lombard V."/>
            <person name="Magnuson J."/>
            <person name="Maillard F."/>
            <person name="Murat C."/>
            <person name="Nolan M."/>
            <person name="Ohm R.A."/>
            <person name="Pangilinan J."/>
            <person name="Pereira M.F."/>
            <person name="Perotto S."/>
            <person name="Peter M."/>
            <person name="Pfister S."/>
            <person name="Riley R."/>
            <person name="Sitrit Y."/>
            <person name="Stielow J.B."/>
            <person name="Szollosi G."/>
            <person name="Zifcakova L."/>
            <person name="Stursova M."/>
            <person name="Spatafora J.W."/>
            <person name="Tedersoo L."/>
            <person name="Vaario L.M."/>
            <person name="Yamada A."/>
            <person name="Yan M."/>
            <person name="Wang P."/>
            <person name="Xu J."/>
            <person name="Bruns T."/>
            <person name="Baldrian P."/>
            <person name="Vilgalys R."/>
            <person name="Dunand C."/>
            <person name="Henrissat B."/>
            <person name="Grigoriev I.V."/>
            <person name="Hibbett D."/>
            <person name="Nagy L.G."/>
            <person name="Martin F.M."/>
        </authorList>
    </citation>
    <scope>NUCLEOTIDE SEQUENCE</scope>
    <source>
        <strain evidence="2">UP504</strain>
    </source>
</reference>
<feature type="region of interest" description="Disordered" evidence="1">
    <location>
        <begin position="36"/>
        <end position="60"/>
    </location>
</feature>
<evidence type="ECO:0000313" key="2">
    <source>
        <dbReference type="EMBL" id="KAF9512716.1"/>
    </source>
</evidence>
<dbReference type="EMBL" id="MU128983">
    <property type="protein sequence ID" value="KAF9512716.1"/>
    <property type="molecule type" value="Genomic_DNA"/>
</dbReference>
<evidence type="ECO:0000256" key="1">
    <source>
        <dbReference type="SAM" id="MobiDB-lite"/>
    </source>
</evidence>
<dbReference type="Proteomes" id="UP000886523">
    <property type="component" value="Unassembled WGS sequence"/>
</dbReference>
<comment type="caution">
    <text evidence="2">The sequence shown here is derived from an EMBL/GenBank/DDBJ whole genome shotgun (WGS) entry which is preliminary data.</text>
</comment>
<dbReference type="AlphaFoldDB" id="A0A9P6AXQ4"/>
<proteinExistence type="predicted"/>
<evidence type="ECO:0000313" key="3">
    <source>
        <dbReference type="Proteomes" id="UP000886523"/>
    </source>
</evidence>
<protein>
    <submittedName>
        <fullName evidence="2">Uncharacterized protein</fullName>
    </submittedName>
</protein>
<keyword evidence="3" id="KW-1185">Reference proteome</keyword>
<organism evidence="2 3">
    <name type="scientific">Hydnum rufescens UP504</name>
    <dbReference type="NCBI Taxonomy" id="1448309"/>
    <lineage>
        <taxon>Eukaryota</taxon>
        <taxon>Fungi</taxon>
        <taxon>Dikarya</taxon>
        <taxon>Basidiomycota</taxon>
        <taxon>Agaricomycotina</taxon>
        <taxon>Agaricomycetes</taxon>
        <taxon>Cantharellales</taxon>
        <taxon>Hydnaceae</taxon>
        <taxon>Hydnum</taxon>
    </lineage>
</organism>
<gene>
    <name evidence="2" type="ORF">BS47DRAFT_1044339</name>
</gene>
<sequence length="88" mass="9630">MAAIRVGEQACQRDSYLKVLDTVVVSCVPVTASVRTGTLPPTTKSSRKGPSKQLKRGLSKRRACMGESIPSYCQAVVGDRVWRYRSLS</sequence>
<accession>A0A9P6AXQ4</accession>
<name>A0A9P6AXQ4_9AGAM</name>